<dbReference type="Gene3D" id="1.10.220.150">
    <property type="entry name" value="Arf GTPase activating protein"/>
    <property type="match status" value="1"/>
</dbReference>
<dbReference type="PROSITE" id="PS50115">
    <property type="entry name" value="ARFGAP"/>
    <property type="match status" value="1"/>
</dbReference>
<dbReference type="InterPro" id="IPR001164">
    <property type="entry name" value="ArfGAP_dom"/>
</dbReference>
<feature type="compositionally biased region" description="Low complexity" evidence="6">
    <location>
        <begin position="127"/>
        <end position="145"/>
    </location>
</feature>
<dbReference type="SUPFAM" id="SSF57863">
    <property type="entry name" value="ArfGap/RecO-like zinc finger"/>
    <property type="match status" value="1"/>
</dbReference>
<keyword evidence="9" id="KW-1185">Reference proteome</keyword>
<sequence length="352" mass="38964">MSTEKVKKAVKALLKQTDNKHCADCPIKSPTWASINLGVFLCLECAGIHRNLGVHISKVRSTELDTWQQEWYEVMKKIGNKKANKYWEAKLPKDFSGRPTQAEAEALTYKLKKFITDKYEKKLWVPSSSSAGGSSSSSSGTSGAKTKSKKKAAKDDDSSSSDSSDSSSSSSDSSDEDEKAEQRRRALAKKKKQQKKKKAAATAKPKAAAEEELDLFGDFDSVLEAPTVPGTAWRMECLVNLVNTGNNLNNPNNSNSSSNHNNSMASNNMVNSNMPSNNTANSNLLTHNTINNNNNMPQYYQQAPLQGQQQFQQQQQYQPSQQQQPQQQYQQQYHQQAAPSSNGSFDPFADFS</sequence>
<dbReference type="SMART" id="SM00105">
    <property type="entry name" value="ArfGap"/>
    <property type="match status" value="1"/>
</dbReference>
<reference evidence="8 9" key="1">
    <citation type="submission" date="2017-12" db="EMBL/GenBank/DDBJ databases">
        <title>Sequencing, de novo assembly and annotation of complete genome of a new Thraustochytrid species, strain FCC1311.</title>
        <authorList>
            <person name="Sedici K."/>
            <person name="Godart F."/>
            <person name="Aiese Cigliano R."/>
            <person name="Sanseverino W."/>
            <person name="Barakat M."/>
            <person name="Ortet P."/>
            <person name="Marechal E."/>
            <person name="Cagnac O."/>
            <person name="Amato A."/>
        </authorList>
    </citation>
    <scope>NUCLEOTIDE SEQUENCE [LARGE SCALE GENOMIC DNA]</scope>
</reference>
<evidence type="ECO:0000256" key="3">
    <source>
        <dbReference type="ARBA" id="ARBA00022771"/>
    </source>
</evidence>
<keyword evidence="2" id="KW-0479">Metal-binding</keyword>
<gene>
    <name evidence="8" type="ORF">FCC1311_043092</name>
</gene>
<feature type="domain" description="Arf-GAP" evidence="7">
    <location>
        <begin position="7"/>
        <end position="132"/>
    </location>
</feature>
<name>A0A2R5GAP0_9STRA</name>
<dbReference type="Pfam" id="PF01412">
    <property type="entry name" value="ArfGap"/>
    <property type="match status" value="1"/>
</dbReference>
<dbReference type="GO" id="GO:0005737">
    <property type="term" value="C:cytoplasm"/>
    <property type="evidence" value="ECO:0007669"/>
    <property type="project" value="TreeGrafter"/>
</dbReference>
<dbReference type="InParanoid" id="A0A2R5GAP0"/>
<dbReference type="CDD" id="cd08204">
    <property type="entry name" value="ArfGap"/>
    <property type="match status" value="1"/>
</dbReference>
<feature type="compositionally biased region" description="Low complexity" evidence="6">
    <location>
        <begin position="248"/>
        <end position="339"/>
    </location>
</feature>
<dbReference type="PRINTS" id="PR00405">
    <property type="entry name" value="REVINTRACTNG"/>
</dbReference>
<keyword evidence="4" id="KW-0862">Zinc</keyword>
<dbReference type="InterPro" id="IPR037278">
    <property type="entry name" value="ARFGAP/RecO"/>
</dbReference>
<evidence type="ECO:0000256" key="5">
    <source>
        <dbReference type="PROSITE-ProRule" id="PRU00288"/>
    </source>
</evidence>
<keyword evidence="1" id="KW-0343">GTPase activation</keyword>
<evidence type="ECO:0000259" key="7">
    <source>
        <dbReference type="PROSITE" id="PS50115"/>
    </source>
</evidence>
<dbReference type="Proteomes" id="UP000241890">
    <property type="component" value="Unassembled WGS sequence"/>
</dbReference>
<evidence type="ECO:0000256" key="4">
    <source>
        <dbReference type="ARBA" id="ARBA00022833"/>
    </source>
</evidence>
<feature type="region of interest" description="Disordered" evidence="6">
    <location>
        <begin position="126"/>
        <end position="208"/>
    </location>
</feature>
<keyword evidence="3 5" id="KW-0863">Zinc-finger</keyword>
<feature type="compositionally biased region" description="Basic residues" evidence="6">
    <location>
        <begin position="185"/>
        <end position="199"/>
    </location>
</feature>
<evidence type="ECO:0000313" key="8">
    <source>
        <dbReference type="EMBL" id="GBG28086.1"/>
    </source>
</evidence>
<dbReference type="InterPro" id="IPR051718">
    <property type="entry name" value="ARF_GTPase-activating"/>
</dbReference>
<proteinExistence type="predicted"/>
<comment type="caution">
    <text evidence="8">The sequence shown here is derived from an EMBL/GenBank/DDBJ whole genome shotgun (WGS) entry which is preliminary data.</text>
</comment>
<dbReference type="GO" id="GO:0005096">
    <property type="term" value="F:GTPase activator activity"/>
    <property type="evidence" value="ECO:0007669"/>
    <property type="project" value="UniProtKB-KW"/>
</dbReference>
<feature type="compositionally biased region" description="Low complexity" evidence="6">
    <location>
        <begin position="160"/>
        <end position="172"/>
    </location>
</feature>
<dbReference type="EMBL" id="BEYU01000039">
    <property type="protein sequence ID" value="GBG28086.1"/>
    <property type="molecule type" value="Genomic_DNA"/>
</dbReference>
<dbReference type="GO" id="GO:0008270">
    <property type="term" value="F:zinc ion binding"/>
    <property type="evidence" value="ECO:0007669"/>
    <property type="project" value="UniProtKB-KW"/>
</dbReference>
<organism evidence="8 9">
    <name type="scientific">Hondaea fermentalgiana</name>
    <dbReference type="NCBI Taxonomy" id="2315210"/>
    <lineage>
        <taxon>Eukaryota</taxon>
        <taxon>Sar</taxon>
        <taxon>Stramenopiles</taxon>
        <taxon>Bigyra</taxon>
        <taxon>Labyrinthulomycetes</taxon>
        <taxon>Thraustochytrida</taxon>
        <taxon>Thraustochytriidae</taxon>
        <taxon>Hondaea</taxon>
    </lineage>
</organism>
<dbReference type="AlphaFoldDB" id="A0A2R5GAP0"/>
<protein>
    <submittedName>
        <fullName evidence="8">Arf-GAP with GTPase, ANK repeat and PH domain-containing protein 2</fullName>
    </submittedName>
</protein>
<dbReference type="InterPro" id="IPR038508">
    <property type="entry name" value="ArfGAP_dom_sf"/>
</dbReference>
<dbReference type="FunFam" id="1.10.220.150:FF:000009">
    <property type="entry name" value="stromal membrane-associated protein 1 isoform X1"/>
    <property type="match status" value="1"/>
</dbReference>
<feature type="region of interest" description="Disordered" evidence="6">
    <location>
        <begin position="248"/>
        <end position="352"/>
    </location>
</feature>
<evidence type="ECO:0000256" key="1">
    <source>
        <dbReference type="ARBA" id="ARBA00022468"/>
    </source>
</evidence>
<evidence type="ECO:0000256" key="6">
    <source>
        <dbReference type="SAM" id="MobiDB-lite"/>
    </source>
</evidence>
<evidence type="ECO:0000313" key="9">
    <source>
        <dbReference type="Proteomes" id="UP000241890"/>
    </source>
</evidence>
<accession>A0A2R5GAP0</accession>
<evidence type="ECO:0000256" key="2">
    <source>
        <dbReference type="ARBA" id="ARBA00022723"/>
    </source>
</evidence>
<dbReference type="PANTHER" id="PTHR45705">
    <property type="entry name" value="FI20236P1"/>
    <property type="match status" value="1"/>
</dbReference>
<dbReference type="PANTHER" id="PTHR45705:SF1">
    <property type="entry name" value="FI20236P1"/>
    <property type="match status" value="1"/>
</dbReference>
<dbReference type="OrthoDB" id="983479at2759"/>